<accession>A0A5E4MYF0</accession>
<name>A0A5E4MYF0_9HEMI</name>
<evidence type="ECO:0000313" key="3">
    <source>
        <dbReference type="Proteomes" id="UP000325440"/>
    </source>
</evidence>
<protein>
    <submittedName>
        <fullName evidence="2">Uncharacterized protein</fullName>
    </submittedName>
</protein>
<organism evidence="2 3">
    <name type="scientific">Cinara cedri</name>
    <dbReference type="NCBI Taxonomy" id="506608"/>
    <lineage>
        <taxon>Eukaryota</taxon>
        <taxon>Metazoa</taxon>
        <taxon>Ecdysozoa</taxon>
        <taxon>Arthropoda</taxon>
        <taxon>Hexapoda</taxon>
        <taxon>Insecta</taxon>
        <taxon>Pterygota</taxon>
        <taxon>Neoptera</taxon>
        <taxon>Paraneoptera</taxon>
        <taxon>Hemiptera</taxon>
        <taxon>Sternorrhyncha</taxon>
        <taxon>Aphidomorpha</taxon>
        <taxon>Aphidoidea</taxon>
        <taxon>Aphididae</taxon>
        <taxon>Lachninae</taxon>
        <taxon>Cinara</taxon>
    </lineage>
</organism>
<dbReference type="EMBL" id="CABPRJ010001435">
    <property type="protein sequence ID" value="VVC36673.1"/>
    <property type="molecule type" value="Genomic_DNA"/>
</dbReference>
<feature type="compositionally biased region" description="Basic residues" evidence="1">
    <location>
        <begin position="1"/>
        <end position="19"/>
    </location>
</feature>
<dbReference type="Proteomes" id="UP000325440">
    <property type="component" value="Unassembled WGS sequence"/>
</dbReference>
<evidence type="ECO:0000313" key="2">
    <source>
        <dbReference type="EMBL" id="VVC36673.1"/>
    </source>
</evidence>
<dbReference type="OrthoDB" id="6475849at2759"/>
<dbReference type="Gene3D" id="1.10.1380.10">
    <property type="entry name" value="Neutral endopeptidase , domain2"/>
    <property type="match status" value="1"/>
</dbReference>
<keyword evidence="3" id="KW-1185">Reference proteome</keyword>
<evidence type="ECO:0000256" key="1">
    <source>
        <dbReference type="SAM" id="MobiDB-lite"/>
    </source>
</evidence>
<reference evidence="2 3" key="1">
    <citation type="submission" date="2019-08" db="EMBL/GenBank/DDBJ databases">
        <authorList>
            <person name="Alioto T."/>
            <person name="Alioto T."/>
            <person name="Gomez Garrido J."/>
        </authorList>
    </citation>
    <scope>NUCLEOTIDE SEQUENCE [LARGE SCALE GENOMIC DNA]</scope>
</reference>
<feature type="region of interest" description="Disordered" evidence="1">
    <location>
        <begin position="1"/>
        <end position="26"/>
    </location>
</feature>
<sequence length="167" mass="20141">MENLRRKQKKEKQRAQHMKSSHDTERMHLSKLSINSRFVEQLSIKTIQESIFQSPGCFRIARVRYRQFDQFHPEDVQSKRLLAMGKDHVLQERNLQKYHEIVFLFLEKTMCLSQSNQMKMLRVRMIKNYLGWQTVRTFTPYLSKVFRNAFKRPQKALLESEGGKELY</sequence>
<gene>
    <name evidence="2" type="ORF">CINCED_3A006441</name>
</gene>
<dbReference type="AlphaFoldDB" id="A0A5E4MYF0"/>
<proteinExistence type="predicted"/>
<dbReference type="InterPro" id="IPR042089">
    <property type="entry name" value="Peptidase_M13_dom_2"/>
</dbReference>